<feature type="domain" description="PAC" evidence="1">
    <location>
        <begin position="1"/>
        <end position="53"/>
    </location>
</feature>
<dbReference type="PROSITE" id="PS50113">
    <property type="entry name" value="PAC"/>
    <property type="match status" value="1"/>
</dbReference>
<dbReference type="SMART" id="SM00086">
    <property type="entry name" value="PAC"/>
    <property type="match status" value="1"/>
</dbReference>
<sequence length="59" mass="7082">MRVDLINYTKSGEPYWVDLDVSPVWDESRRLTHWVAVGRDITERKTAEEKIQYWPSTTR</sequence>
<dbReference type="EMBL" id="CP053418">
    <property type="protein sequence ID" value="QJW84247.1"/>
    <property type="molecule type" value="Genomic_DNA"/>
</dbReference>
<evidence type="ECO:0000313" key="2">
    <source>
        <dbReference type="EMBL" id="QJW84247.1"/>
    </source>
</evidence>
<dbReference type="NCBIfam" id="TIGR00229">
    <property type="entry name" value="sensory_box"/>
    <property type="match status" value="1"/>
</dbReference>
<reference evidence="2 3" key="2">
    <citation type="submission" date="2020-05" db="EMBL/GenBank/DDBJ databases">
        <authorList>
            <person name="Khan S.A."/>
            <person name="Jeon C.O."/>
            <person name="Chun B.H."/>
        </authorList>
    </citation>
    <scope>NUCLEOTIDE SEQUENCE [LARGE SCALE GENOMIC DNA]</scope>
    <source>
        <strain evidence="2 3">H242</strain>
    </source>
</reference>
<organism evidence="2 3">
    <name type="scientific">Ramlibacter terrae</name>
    <dbReference type="NCBI Taxonomy" id="2732511"/>
    <lineage>
        <taxon>Bacteria</taxon>
        <taxon>Pseudomonadati</taxon>
        <taxon>Pseudomonadota</taxon>
        <taxon>Betaproteobacteria</taxon>
        <taxon>Burkholderiales</taxon>
        <taxon>Comamonadaceae</taxon>
        <taxon>Ramlibacter</taxon>
    </lineage>
</organism>
<dbReference type="InterPro" id="IPR001610">
    <property type="entry name" value="PAC"/>
</dbReference>
<dbReference type="InterPro" id="IPR000700">
    <property type="entry name" value="PAS-assoc_C"/>
</dbReference>
<keyword evidence="3" id="KW-1185">Reference proteome</keyword>
<dbReference type="InterPro" id="IPR000014">
    <property type="entry name" value="PAS"/>
</dbReference>
<evidence type="ECO:0000259" key="1">
    <source>
        <dbReference type="PROSITE" id="PS50113"/>
    </source>
</evidence>
<evidence type="ECO:0000313" key="3">
    <source>
        <dbReference type="Proteomes" id="UP000500826"/>
    </source>
</evidence>
<dbReference type="Proteomes" id="UP000500826">
    <property type="component" value="Chromosome"/>
</dbReference>
<dbReference type="SUPFAM" id="SSF55785">
    <property type="entry name" value="PYP-like sensor domain (PAS domain)"/>
    <property type="match status" value="1"/>
</dbReference>
<proteinExistence type="predicted"/>
<reference evidence="2 3" key="1">
    <citation type="submission" date="2020-05" db="EMBL/GenBank/DDBJ databases">
        <title>Ramlibacter rhizophilus sp. nov., isolated from rhizosphere soil of national flower Mugunghwa from South Korea.</title>
        <authorList>
            <person name="Zheng-Fei Y."/>
            <person name="Huan T."/>
        </authorList>
    </citation>
    <scope>NUCLEOTIDE SEQUENCE [LARGE SCALE GENOMIC DNA]</scope>
    <source>
        <strain evidence="2 3">H242</strain>
    </source>
</reference>
<protein>
    <submittedName>
        <fullName evidence="2">PAS domain-containing protein</fullName>
    </submittedName>
</protein>
<dbReference type="InterPro" id="IPR035965">
    <property type="entry name" value="PAS-like_dom_sf"/>
</dbReference>
<accession>A0ABX6P3E7</accession>
<gene>
    <name evidence="2" type="ORF">HK414_11560</name>
</gene>
<name>A0ABX6P3E7_9BURK</name>
<dbReference type="Gene3D" id="3.30.450.20">
    <property type="entry name" value="PAS domain"/>
    <property type="match status" value="1"/>
</dbReference>
<dbReference type="Pfam" id="PF13426">
    <property type="entry name" value="PAS_9"/>
    <property type="match status" value="1"/>
</dbReference>